<proteinExistence type="predicted"/>
<feature type="compositionally biased region" description="Basic and acidic residues" evidence="1">
    <location>
        <begin position="162"/>
        <end position="175"/>
    </location>
</feature>
<dbReference type="OrthoDB" id="272778at2759"/>
<name>A0A8H8DBI8_9ASCO</name>
<feature type="compositionally biased region" description="Acidic residues" evidence="1">
    <location>
        <begin position="152"/>
        <end position="161"/>
    </location>
</feature>
<accession>A0A8H8DBI8</accession>
<dbReference type="Proteomes" id="UP000669133">
    <property type="component" value="Unassembled WGS sequence"/>
</dbReference>
<comment type="caution">
    <text evidence="2">The sequence shown here is derived from an EMBL/GenBank/DDBJ whole genome shotgun (WGS) entry which is preliminary data.</text>
</comment>
<evidence type="ECO:0000313" key="3">
    <source>
        <dbReference type="Proteomes" id="UP000669133"/>
    </source>
</evidence>
<evidence type="ECO:0000256" key="1">
    <source>
        <dbReference type="SAM" id="MobiDB-lite"/>
    </source>
</evidence>
<dbReference type="GeneID" id="93651683"/>
<sequence length="190" mass="21693">MTQLTPIRPLGIISSLYVAYGANIPISYYFKVVLKKPSSGNVNHAGPLSQQLNLTNRFPVHILYTLLFFNNGFKSMIPCSVGLLVGKLYTFELLPMGSSWLLPKGIFHLFINPRKKAEHTWRYLQQRFTPSYQPLSASTADEEEIRDRNGSEEPEDNDELLDEARQEESRIRAETPVRPLGSQFLDTFRS</sequence>
<reference evidence="2 3" key="1">
    <citation type="submission" date="2020-12" db="EMBL/GenBank/DDBJ databases">
        <title>Effect of drift, selection, and recombination on the evolution of hybrid genomes in Candida yeast pathogens.</title>
        <authorList>
            <person name="Mixao V."/>
            <person name="Ksiezopolska E."/>
            <person name="Saus E."/>
            <person name="Boekhout T."/>
            <person name="Gacser A."/>
            <person name="Gabaldon T."/>
        </authorList>
    </citation>
    <scope>NUCLEOTIDE SEQUENCE [LARGE SCALE GENOMIC DNA]</scope>
    <source>
        <strain evidence="2 3">BP57</strain>
    </source>
</reference>
<dbReference type="RefSeq" id="XP_067548403.1">
    <property type="nucleotide sequence ID" value="XM_067691978.1"/>
</dbReference>
<evidence type="ECO:0000313" key="2">
    <source>
        <dbReference type="EMBL" id="KAG5419287.1"/>
    </source>
</evidence>
<keyword evidence="3" id="KW-1185">Reference proteome</keyword>
<dbReference type="EMBL" id="JAEOAQ010000003">
    <property type="protein sequence ID" value="KAG5419287.1"/>
    <property type="molecule type" value="Genomic_DNA"/>
</dbReference>
<organism evidence="2 3">
    <name type="scientific">Candida metapsilosis</name>
    <dbReference type="NCBI Taxonomy" id="273372"/>
    <lineage>
        <taxon>Eukaryota</taxon>
        <taxon>Fungi</taxon>
        <taxon>Dikarya</taxon>
        <taxon>Ascomycota</taxon>
        <taxon>Saccharomycotina</taxon>
        <taxon>Pichiomycetes</taxon>
        <taxon>Debaryomycetaceae</taxon>
        <taxon>Candida/Lodderomyces clade</taxon>
        <taxon>Candida</taxon>
    </lineage>
</organism>
<feature type="region of interest" description="Disordered" evidence="1">
    <location>
        <begin position="134"/>
        <end position="190"/>
    </location>
</feature>
<dbReference type="AlphaFoldDB" id="A0A8H8DBI8"/>
<gene>
    <name evidence="2" type="ORF">I9W82_003054</name>
</gene>
<protein>
    <submittedName>
        <fullName evidence="2">Uncharacterized protein</fullName>
    </submittedName>
</protein>